<proteinExistence type="predicted"/>
<protein>
    <submittedName>
        <fullName evidence="1">Uncharacterized protein</fullName>
    </submittedName>
</protein>
<dbReference type="EMBL" id="BORQ01000009">
    <property type="protein sequence ID" value="GIO34318.1"/>
    <property type="molecule type" value="Genomic_DNA"/>
</dbReference>
<organism evidence="1 2">
    <name type="scientific">Paenibacillus albilobatus</name>
    <dbReference type="NCBI Taxonomy" id="2716884"/>
    <lineage>
        <taxon>Bacteria</taxon>
        <taxon>Bacillati</taxon>
        <taxon>Bacillota</taxon>
        <taxon>Bacilli</taxon>
        <taxon>Bacillales</taxon>
        <taxon>Paenibacillaceae</taxon>
        <taxon>Paenibacillus</taxon>
    </lineage>
</organism>
<comment type="caution">
    <text evidence="1">The sequence shown here is derived from an EMBL/GenBank/DDBJ whole genome shotgun (WGS) entry which is preliminary data.</text>
</comment>
<name>A0A920CDZ8_9BACL</name>
<reference evidence="1" key="1">
    <citation type="submission" date="2021-03" db="EMBL/GenBank/DDBJ databases">
        <title>Antimicrobial resistance genes in bacteria isolated from Japanese honey, and their potential for conferring macrolide and lincosamide resistance in the American foulbrood pathogen Paenibacillus larvae.</title>
        <authorList>
            <person name="Okamoto M."/>
            <person name="Kumagai M."/>
            <person name="Kanamori H."/>
            <person name="Takamatsu D."/>
        </authorList>
    </citation>
    <scope>NUCLEOTIDE SEQUENCE</scope>
    <source>
        <strain evidence="1">J2TS6</strain>
    </source>
</reference>
<keyword evidence="2" id="KW-1185">Reference proteome</keyword>
<dbReference type="Proteomes" id="UP000679779">
    <property type="component" value="Unassembled WGS sequence"/>
</dbReference>
<gene>
    <name evidence="1" type="ORF">J2TS6_54590</name>
</gene>
<evidence type="ECO:0000313" key="1">
    <source>
        <dbReference type="EMBL" id="GIO34318.1"/>
    </source>
</evidence>
<evidence type="ECO:0000313" key="2">
    <source>
        <dbReference type="Proteomes" id="UP000679779"/>
    </source>
</evidence>
<dbReference type="AlphaFoldDB" id="A0A920CDZ8"/>
<sequence length="117" mass="12963">MIELLHSRQDLKNQWLRPNNMGRSHWFYIKIGLYPSPLCTGDIATLNKPTQSGLDGLVVLFRDRGITFVAEQVVASFSERPPRINKTGQLAGFIDPVAIANPKNYSSSSMASGLKDS</sequence>
<accession>A0A920CDZ8</accession>